<dbReference type="InterPro" id="IPR005519">
    <property type="entry name" value="Acid_phosphat_B-like"/>
</dbReference>
<dbReference type="PIRSF" id="PIRSF002674">
    <property type="entry name" value="VSP"/>
    <property type="match status" value="1"/>
</dbReference>
<sequence length="263" mass="30638">MNFLKKNLIFLTILPLAFPQEIDQLVHSPLNNEISEPQMKELLLEEVRFQCTSWRVAVEANNLRPWKKIPEECGDYVRDYMTKKGYQIDLQRVCDEAGLYARTVNFSGDCKFVWVFDLDETLLSNLPYYHHHGYGSEVFDSTKFDEWVDMGMAPAIEPSLKLYEEILSLGFKVILLGGRSESRRSITIENLLQAGFRDWDKLILRSSEDSRKRAKMYKSEKRNELVDEGYQIVGNVGDQWSDILGTSMSKRSFKFPNPMYHIP</sequence>
<comment type="similarity">
    <text evidence="3">Belongs to the APS1/VSP family.</text>
</comment>
<comment type="caution">
    <text evidence="5">The sequence shown here is derived from an EMBL/GenBank/DDBJ whole genome shotgun (WGS) entry which is preliminary data.</text>
</comment>
<dbReference type="PANTHER" id="PTHR31284:SF7">
    <property type="entry name" value="ACID PHOSPHATASE-LIKE PROTEIN"/>
    <property type="match status" value="1"/>
</dbReference>
<protein>
    <recommendedName>
        <fullName evidence="7">Acid phosphatase 1</fullName>
    </recommendedName>
</protein>
<dbReference type="Proteomes" id="UP001632038">
    <property type="component" value="Unassembled WGS sequence"/>
</dbReference>
<dbReference type="SUPFAM" id="SSF56784">
    <property type="entry name" value="HAD-like"/>
    <property type="match status" value="1"/>
</dbReference>
<dbReference type="NCBIfam" id="TIGR01675">
    <property type="entry name" value="plant-AP"/>
    <property type="match status" value="1"/>
</dbReference>
<evidence type="ECO:0000256" key="3">
    <source>
        <dbReference type="PIRNR" id="PIRNR002674"/>
    </source>
</evidence>
<dbReference type="InterPro" id="IPR036412">
    <property type="entry name" value="HAD-like_sf"/>
</dbReference>
<dbReference type="EMBL" id="JAVIJP010000005">
    <property type="protein sequence ID" value="KAL3652319.1"/>
    <property type="molecule type" value="Genomic_DNA"/>
</dbReference>
<name>A0ABD3EDN3_9LAMI</name>
<evidence type="ECO:0000256" key="4">
    <source>
        <dbReference type="SAM" id="SignalP"/>
    </source>
</evidence>
<evidence type="ECO:0000313" key="5">
    <source>
        <dbReference type="EMBL" id="KAL3652319.1"/>
    </source>
</evidence>
<keyword evidence="6" id="KW-1185">Reference proteome</keyword>
<dbReference type="Pfam" id="PF03767">
    <property type="entry name" value="Acid_phosphat_B"/>
    <property type="match status" value="1"/>
</dbReference>
<accession>A0ABD3EDN3</accession>
<dbReference type="AlphaFoldDB" id="A0ABD3EDN3"/>
<evidence type="ECO:0008006" key="7">
    <source>
        <dbReference type="Google" id="ProtNLM"/>
    </source>
</evidence>
<evidence type="ECO:0000256" key="1">
    <source>
        <dbReference type="ARBA" id="ARBA00022729"/>
    </source>
</evidence>
<feature type="chain" id="PRO_5044850131" description="Acid phosphatase 1" evidence="4">
    <location>
        <begin position="20"/>
        <end position="263"/>
    </location>
</feature>
<keyword evidence="2" id="KW-0325">Glycoprotein</keyword>
<organism evidence="5 6">
    <name type="scientific">Castilleja foliolosa</name>
    <dbReference type="NCBI Taxonomy" id="1961234"/>
    <lineage>
        <taxon>Eukaryota</taxon>
        <taxon>Viridiplantae</taxon>
        <taxon>Streptophyta</taxon>
        <taxon>Embryophyta</taxon>
        <taxon>Tracheophyta</taxon>
        <taxon>Spermatophyta</taxon>
        <taxon>Magnoliopsida</taxon>
        <taxon>eudicotyledons</taxon>
        <taxon>Gunneridae</taxon>
        <taxon>Pentapetalae</taxon>
        <taxon>asterids</taxon>
        <taxon>lamiids</taxon>
        <taxon>Lamiales</taxon>
        <taxon>Orobanchaceae</taxon>
        <taxon>Pedicularideae</taxon>
        <taxon>Castillejinae</taxon>
        <taxon>Castilleja</taxon>
    </lineage>
</organism>
<dbReference type="CDD" id="cd07535">
    <property type="entry name" value="HAD_VSP"/>
    <property type="match status" value="1"/>
</dbReference>
<dbReference type="InterPro" id="IPR014403">
    <property type="entry name" value="APS1/VSP"/>
</dbReference>
<keyword evidence="1 4" id="KW-0732">Signal</keyword>
<reference evidence="6" key="1">
    <citation type="journal article" date="2024" name="IScience">
        <title>Strigolactones Initiate the Formation of Haustorium-like Structures in Castilleja.</title>
        <authorList>
            <person name="Buerger M."/>
            <person name="Peterson D."/>
            <person name="Chory J."/>
        </authorList>
    </citation>
    <scope>NUCLEOTIDE SEQUENCE [LARGE SCALE GENOMIC DNA]</scope>
</reference>
<dbReference type="InterPro" id="IPR023214">
    <property type="entry name" value="HAD_sf"/>
</dbReference>
<dbReference type="Gene3D" id="3.40.50.1000">
    <property type="entry name" value="HAD superfamily/HAD-like"/>
    <property type="match status" value="1"/>
</dbReference>
<evidence type="ECO:0000256" key="2">
    <source>
        <dbReference type="ARBA" id="ARBA00023180"/>
    </source>
</evidence>
<feature type="signal peptide" evidence="4">
    <location>
        <begin position="1"/>
        <end position="19"/>
    </location>
</feature>
<dbReference type="PANTHER" id="PTHR31284">
    <property type="entry name" value="ACID PHOSPHATASE-LIKE PROTEIN"/>
    <property type="match status" value="1"/>
</dbReference>
<gene>
    <name evidence="5" type="ORF">CASFOL_002000</name>
</gene>
<evidence type="ECO:0000313" key="6">
    <source>
        <dbReference type="Proteomes" id="UP001632038"/>
    </source>
</evidence>
<dbReference type="InterPro" id="IPR010028">
    <property type="entry name" value="Acid_phosphatase_pln"/>
</dbReference>
<proteinExistence type="inferred from homology"/>